<gene>
    <name evidence="2" type="ORF">WR25_25784</name>
</gene>
<comment type="caution">
    <text evidence="2">The sequence shown here is derived from an EMBL/GenBank/DDBJ whole genome shotgun (WGS) entry which is preliminary data.</text>
</comment>
<feature type="region of interest" description="Disordered" evidence="1">
    <location>
        <begin position="111"/>
        <end position="161"/>
    </location>
</feature>
<feature type="compositionally biased region" description="Acidic residues" evidence="1">
    <location>
        <begin position="152"/>
        <end position="161"/>
    </location>
</feature>
<dbReference type="EMBL" id="LIAE01005830">
    <property type="protein sequence ID" value="PAV92993.1"/>
    <property type="molecule type" value="Genomic_DNA"/>
</dbReference>
<dbReference type="Proteomes" id="UP000218231">
    <property type="component" value="Unassembled WGS sequence"/>
</dbReference>
<protein>
    <submittedName>
        <fullName evidence="2">Uncharacterized protein</fullName>
    </submittedName>
</protein>
<name>A0A2A2M3K7_9BILA</name>
<keyword evidence="3" id="KW-1185">Reference proteome</keyword>
<sequence length="161" mass="18132">MPPALDLRQPQQRVEDADDRRAFALRSLQHGGILRAVAQDAAQPGERRAQVMRQVAREQPLAADQIVHPVEHAIEAVGLPREHAVQPLRRHASAEVAARDRVCRLLRRGEAHRDQPREHQRHCDAGHCGGQGQRDDDPGQEFVQRFPRLAMLDDDEQAAAR</sequence>
<evidence type="ECO:0000256" key="1">
    <source>
        <dbReference type="SAM" id="MobiDB-lite"/>
    </source>
</evidence>
<reference evidence="2 3" key="1">
    <citation type="journal article" date="2017" name="Curr. Biol.">
        <title>Genome architecture and evolution of a unichromosomal asexual nematode.</title>
        <authorList>
            <person name="Fradin H."/>
            <person name="Zegar C."/>
            <person name="Gutwein M."/>
            <person name="Lucas J."/>
            <person name="Kovtun M."/>
            <person name="Corcoran D."/>
            <person name="Baugh L.R."/>
            <person name="Kiontke K."/>
            <person name="Gunsalus K."/>
            <person name="Fitch D.H."/>
            <person name="Piano F."/>
        </authorList>
    </citation>
    <scope>NUCLEOTIDE SEQUENCE [LARGE SCALE GENOMIC DNA]</scope>
    <source>
        <strain evidence="2">PF1309</strain>
    </source>
</reference>
<evidence type="ECO:0000313" key="3">
    <source>
        <dbReference type="Proteomes" id="UP000218231"/>
    </source>
</evidence>
<accession>A0A2A2M3K7</accession>
<proteinExistence type="predicted"/>
<organism evidence="2 3">
    <name type="scientific">Diploscapter pachys</name>
    <dbReference type="NCBI Taxonomy" id="2018661"/>
    <lineage>
        <taxon>Eukaryota</taxon>
        <taxon>Metazoa</taxon>
        <taxon>Ecdysozoa</taxon>
        <taxon>Nematoda</taxon>
        <taxon>Chromadorea</taxon>
        <taxon>Rhabditida</taxon>
        <taxon>Rhabditina</taxon>
        <taxon>Rhabditomorpha</taxon>
        <taxon>Rhabditoidea</taxon>
        <taxon>Rhabditidae</taxon>
        <taxon>Diploscapter</taxon>
    </lineage>
</organism>
<feature type="compositionally biased region" description="Basic and acidic residues" evidence="1">
    <location>
        <begin position="111"/>
        <end position="125"/>
    </location>
</feature>
<evidence type="ECO:0000313" key="2">
    <source>
        <dbReference type="EMBL" id="PAV92993.1"/>
    </source>
</evidence>
<dbReference type="AlphaFoldDB" id="A0A2A2M3K7"/>